<keyword evidence="2" id="KW-0472">Membrane</keyword>
<evidence type="ECO:0000256" key="2">
    <source>
        <dbReference type="SAM" id="Phobius"/>
    </source>
</evidence>
<evidence type="ECO:0000313" key="3">
    <source>
        <dbReference type="EMBL" id="KAG2182357.1"/>
    </source>
</evidence>
<protein>
    <submittedName>
        <fullName evidence="3">Uncharacterized protein</fullName>
    </submittedName>
</protein>
<dbReference type="EMBL" id="JAEPQZ010000004">
    <property type="protein sequence ID" value="KAG2182357.1"/>
    <property type="molecule type" value="Genomic_DNA"/>
</dbReference>
<keyword evidence="4" id="KW-1185">Reference proteome</keyword>
<evidence type="ECO:0000256" key="1">
    <source>
        <dbReference type="SAM" id="MobiDB-lite"/>
    </source>
</evidence>
<keyword evidence="2" id="KW-1133">Transmembrane helix</keyword>
<proteinExistence type="predicted"/>
<feature type="transmembrane region" description="Helical" evidence="2">
    <location>
        <begin position="249"/>
        <end position="271"/>
    </location>
</feature>
<reference evidence="3" key="1">
    <citation type="submission" date="2020-12" db="EMBL/GenBank/DDBJ databases">
        <title>Metabolic potential, ecology and presence of endohyphal bacteria is reflected in genomic diversity of Mucoromycotina.</title>
        <authorList>
            <person name="Muszewska A."/>
            <person name="Okrasinska A."/>
            <person name="Steczkiewicz K."/>
            <person name="Drgas O."/>
            <person name="Orlowska M."/>
            <person name="Perlinska-Lenart U."/>
            <person name="Aleksandrzak-Piekarczyk T."/>
            <person name="Szatraj K."/>
            <person name="Zielenkiewicz U."/>
            <person name="Pilsyk S."/>
            <person name="Malc E."/>
            <person name="Mieczkowski P."/>
            <person name="Kruszewska J.S."/>
            <person name="Biernat P."/>
            <person name="Pawlowska J."/>
        </authorList>
    </citation>
    <scope>NUCLEOTIDE SEQUENCE</scope>
    <source>
        <strain evidence="3">WA0000067209</strain>
    </source>
</reference>
<dbReference type="Proteomes" id="UP000654370">
    <property type="component" value="Unassembled WGS sequence"/>
</dbReference>
<sequence>MSYTQPQDSNHHDAYAGQYPTPPQQYPPVSHTPESSAQYYPMYPSERSQQNMAQPYPQYQDAQNHYTAPSYPTYQDQGHTQPYPSYANAAPAPPHSTTPSQPYSYHTMPGVPTPNYQSNDIPSSSYNDPHAVPLTDYWENDHDHYPGRQDVDTAALLSHKNGAQSGQRQQAPLAEEEEFEEVVDMSELQEPKHVVAPASYNRPDRDGFLPGERRRGAKPGQQGPMDPESYLPKPYKEPRMGCCRNMSCCSVFCLLISVAFVVAGAVLMIYAKVAKGNCDNAASGHSTVQSMCDTVLYDGLFYGGIVVMAISGLVTLWRLIMCMCGGRR</sequence>
<dbReference type="OrthoDB" id="2376782at2759"/>
<dbReference type="AlphaFoldDB" id="A0A8H7PY10"/>
<organism evidence="3 4">
    <name type="scientific">Mortierella isabellina</name>
    <name type="common">Filamentous fungus</name>
    <name type="synonym">Umbelopsis isabellina</name>
    <dbReference type="NCBI Taxonomy" id="91625"/>
    <lineage>
        <taxon>Eukaryota</taxon>
        <taxon>Fungi</taxon>
        <taxon>Fungi incertae sedis</taxon>
        <taxon>Mucoromycota</taxon>
        <taxon>Mucoromycotina</taxon>
        <taxon>Umbelopsidomycetes</taxon>
        <taxon>Umbelopsidales</taxon>
        <taxon>Umbelopsidaceae</taxon>
        <taxon>Umbelopsis</taxon>
    </lineage>
</organism>
<feature type="transmembrane region" description="Helical" evidence="2">
    <location>
        <begin position="300"/>
        <end position="320"/>
    </location>
</feature>
<feature type="region of interest" description="Disordered" evidence="1">
    <location>
        <begin position="191"/>
        <end position="231"/>
    </location>
</feature>
<feature type="compositionally biased region" description="Polar residues" evidence="1">
    <location>
        <begin position="114"/>
        <end position="123"/>
    </location>
</feature>
<keyword evidence="2" id="KW-0812">Transmembrane</keyword>
<accession>A0A8H7PY10</accession>
<evidence type="ECO:0000313" key="4">
    <source>
        <dbReference type="Proteomes" id="UP000654370"/>
    </source>
</evidence>
<name>A0A8H7PY10_MORIS</name>
<gene>
    <name evidence="3" type="ORF">INT43_007287</name>
</gene>
<comment type="caution">
    <text evidence="3">The sequence shown here is derived from an EMBL/GenBank/DDBJ whole genome shotgun (WGS) entry which is preliminary data.</text>
</comment>
<feature type="region of interest" description="Disordered" evidence="1">
    <location>
        <begin position="1"/>
        <end position="123"/>
    </location>
</feature>
<feature type="compositionally biased region" description="Basic and acidic residues" evidence="1">
    <location>
        <begin position="202"/>
        <end position="214"/>
    </location>
</feature>
<feature type="compositionally biased region" description="Polar residues" evidence="1">
    <location>
        <begin position="60"/>
        <end position="80"/>
    </location>
</feature>